<feature type="chain" id="PRO_5047400539" evidence="2">
    <location>
        <begin position="32"/>
        <end position="625"/>
    </location>
</feature>
<name>A0ABM9CTJ8_9BACL</name>
<feature type="transmembrane region" description="Helical" evidence="1">
    <location>
        <begin position="568"/>
        <end position="589"/>
    </location>
</feature>
<dbReference type="PANTHER" id="PTHR46825">
    <property type="entry name" value="D-ALANYL-D-ALANINE-CARBOXYPEPTIDASE/ENDOPEPTIDASE AMPH"/>
    <property type="match status" value="1"/>
</dbReference>
<keyword evidence="1" id="KW-0472">Membrane</keyword>
<dbReference type="InterPro" id="IPR012338">
    <property type="entry name" value="Beta-lactam/transpept-like"/>
</dbReference>
<feature type="transmembrane region" description="Helical" evidence="1">
    <location>
        <begin position="494"/>
        <end position="514"/>
    </location>
</feature>
<accession>A0ABM9CTJ8</accession>
<proteinExistence type="predicted"/>
<dbReference type="InterPro" id="IPR050491">
    <property type="entry name" value="AmpC-like"/>
</dbReference>
<dbReference type="GO" id="GO:0009002">
    <property type="term" value="F:serine-type D-Ala-D-Ala carboxypeptidase activity"/>
    <property type="evidence" value="ECO:0007669"/>
    <property type="project" value="UniProtKB-EC"/>
</dbReference>
<organism evidence="4 5">
    <name type="scientific">Paenibacillus auburnensis</name>
    <dbReference type="NCBI Taxonomy" id="2905649"/>
    <lineage>
        <taxon>Bacteria</taxon>
        <taxon>Bacillati</taxon>
        <taxon>Bacillota</taxon>
        <taxon>Bacilli</taxon>
        <taxon>Bacillales</taxon>
        <taxon>Paenibacillaceae</taxon>
        <taxon>Paenibacillus</taxon>
    </lineage>
</organism>
<dbReference type="Proteomes" id="UP000838324">
    <property type="component" value="Unassembled WGS sequence"/>
</dbReference>
<keyword evidence="2" id="KW-0732">Signal</keyword>
<dbReference type="EC" id="3.4.16.4" evidence="4"/>
<dbReference type="SUPFAM" id="SSF56601">
    <property type="entry name" value="beta-lactamase/transpeptidase-like"/>
    <property type="match status" value="1"/>
</dbReference>
<dbReference type="InterPro" id="IPR001466">
    <property type="entry name" value="Beta-lactam-related"/>
</dbReference>
<comment type="caution">
    <text evidence="4">The sequence shown here is derived from an EMBL/GenBank/DDBJ whole genome shotgun (WGS) entry which is preliminary data.</text>
</comment>
<keyword evidence="4" id="KW-0121">Carboxypeptidase</keyword>
<feature type="transmembrane region" description="Helical" evidence="1">
    <location>
        <begin position="535"/>
        <end position="556"/>
    </location>
</feature>
<feature type="domain" description="Beta-lactamase-related" evidence="3">
    <location>
        <begin position="64"/>
        <end position="372"/>
    </location>
</feature>
<evidence type="ECO:0000313" key="5">
    <source>
        <dbReference type="Proteomes" id="UP000838324"/>
    </source>
</evidence>
<feature type="transmembrane region" description="Helical" evidence="1">
    <location>
        <begin position="601"/>
        <end position="621"/>
    </location>
</feature>
<keyword evidence="4" id="KW-0378">Hydrolase</keyword>
<dbReference type="Pfam" id="PF00144">
    <property type="entry name" value="Beta-lactamase"/>
    <property type="match status" value="1"/>
</dbReference>
<gene>
    <name evidence="4" type="primary">yfeW_4</name>
    <name evidence="4" type="ORF">PAECIP111892_05268</name>
</gene>
<dbReference type="RefSeq" id="WP_236337161.1">
    <property type="nucleotide sequence ID" value="NZ_CAKMMG010000012.1"/>
</dbReference>
<dbReference type="EMBL" id="CAKMMG010000012">
    <property type="protein sequence ID" value="CAH1223049.1"/>
    <property type="molecule type" value="Genomic_DNA"/>
</dbReference>
<feature type="signal peptide" evidence="2">
    <location>
        <begin position="1"/>
        <end position="31"/>
    </location>
</feature>
<evidence type="ECO:0000259" key="3">
    <source>
        <dbReference type="Pfam" id="PF00144"/>
    </source>
</evidence>
<evidence type="ECO:0000256" key="1">
    <source>
        <dbReference type="SAM" id="Phobius"/>
    </source>
</evidence>
<dbReference type="PANTHER" id="PTHR46825:SF9">
    <property type="entry name" value="BETA-LACTAMASE-RELATED DOMAIN-CONTAINING PROTEIN"/>
    <property type="match status" value="1"/>
</dbReference>
<protein>
    <submittedName>
        <fullName evidence="4">D-alanyl-D-alanine carboxypeptidase</fullName>
        <ecNumber evidence="4">3.4.16.4</ecNumber>
    </submittedName>
</protein>
<keyword evidence="4" id="KW-0645">Protease</keyword>
<evidence type="ECO:0000313" key="4">
    <source>
        <dbReference type="EMBL" id="CAH1223049.1"/>
    </source>
</evidence>
<sequence length="625" mass="69447">MREQNIRNRVKQFSASMLVVIMLMLAIPAYAAEQEQVLLPSGSPLSSLEGLTDNYETVYEPMTAAVSVAVVKDGDTLFDKAYGFADIERQVAADTDTVFEWGSCTKLLVWTSVMQLVEQGKLNLETDIREYLPEGFLSKLKYETPISLLNLMNHNAGWQELNTDLWYFAEEDVPELGVALHRLEPRQVHPPGKVVAYSNFGVALAGYIVELQSGEPFHTYVQKHIFEVLGMDHTSIHWAQQDNPAVAEGRSRIQGYTTKLKLIQKNRAYLSIYPAGSTIGTAKDAAKFVAALLPPAGRNSPLFHDSATLQEMLSPSLYYEGTDIPRIAHGFFAVNYAAPALEHPGNTLGFTSKFVLDPQSGFGMVVMTNQYNESNYTTGLVDKVFGNYLPAVYSGELPDSSQVAGEYITARRVIHGFTKIRDFFYTEKITASNPSYLDHNGQPLSQISPDAYVPVYSSGFIYFVRDAQGAVIKFSNPYIDFFPLTGLSAQSIRITLVALSLGTAIIIFSLLGGLTRWIIHRFKKTAKPPARLNKYYLWMNAAGLAFIANTAILGYRTLISSTYSALRIHLILNIVYVVLTAGYIVLLGLKVLKQKNGKRRNILYALSGFSALLFSSLIIGWDLYF</sequence>
<dbReference type="Gene3D" id="3.40.710.10">
    <property type="entry name" value="DD-peptidase/beta-lactamase superfamily"/>
    <property type="match status" value="1"/>
</dbReference>
<evidence type="ECO:0000256" key="2">
    <source>
        <dbReference type="SAM" id="SignalP"/>
    </source>
</evidence>
<reference evidence="4" key="1">
    <citation type="submission" date="2022-01" db="EMBL/GenBank/DDBJ databases">
        <authorList>
            <person name="Criscuolo A."/>
        </authorList>
    </citation>
    <scope>NUCLEOTIDE SEQUENCE</scope>
    <source>
        <strain evidence="4">CIP111892</strain>
    </source>
</reference>
<keyword evidence="5" id="KW-1185">Reference proteome</keyword>
<keyword evidence="1" id="KW-0812">Transmembrane</keyword>
<keyword evidence="1" id="KW-1133">Transmembrane helix</keyword>